<evidence type="ECO:0000256" key="9">
    <source>
        <dbReference type="ARBA" id="ARBA00022909"/>
    </source>
</evidence>
<evidence type="ECO:0000256" key="3">
    <source>
        <dbReference type="ARBA" id="ARBA00013253"/>
    </source>
</evidence>
<comment type="pathway">
    <text evidence="1">Cofactor biosynthesis; tetrahydrofolate biosynthesis; 2-amino-4-hydroxy-6-hydroxymethyl-7,8-dihydropteridine diphosphate from 7,8-dihydroneopterin triphosphate: step 4/4.</text>
</comment>
<evidence type="ECO:0000313" key="15">
    <source>
        <dbReference type="EMBL" id="STX31728.1"/>
    </source>
</evidence>
<reference evidence="15 17" key="2">
    <citation type="submission" date="2018-06" db="EMBL/GenBank/DDBJ databases">
        <authorList>
            <consortium name="Pathogen Informatics"/>
            <person name="Doyle S."/>
        </authorList>
    </citation>
    <scope>NUCLEOTIDE SEQUENCE [LARGE SCALE GENOMIC DNA]</scope>
    <source>
        <strain evidence="15 17">NCTC12437</strain>
    </source>
</reference>
<dbReference type="Proteomes" id="UP000054735">
    <property type="component" value="Unassembled WGS sequence"/>
</dbReference>
<comment type="similarity">
    <text evidence="2">Belongs to the HPPK family.</text>
</comment>
<keyword evidence="6" id="KW-0547">Nucleotide-binding</keyword>
<dbReference type="Gene3D" id="3.30.70.560">
    <property type="entry name" value="7,8-Dihydro-6-hydroxymethylpterin-pyrophosphokinase HPPK"/>
    <property type="match status" value="1"/>
</dbReference>
<dbReference type="Pfam" id="PF01288">
    <property type="entry name" value="HPPK"/>
    <property type="match status" value="1"/>
</dbReference>
<evidence type="ECO:0000256" key="10">
    <source>
        <dbReference type="ARBA" id="ARBA00029409"/>
    </source>
</evidence>
<dbReference type="EMBL" id="UGNW01000001">
    <property type="protein sequence ID" value="STX31728.1"/>
    <property type="molecule type" value="Genomic_DNA"/>
</dbReference>
<name>A0A378I945_9GAMM</name>
<evidence type="ECO:0000256" key="2">
    <source>
        <dbReference type="ARBA" id="ARBA00005810"/>
    </source>
</evidence>
<evidence type="ECO:0000256" key="6">
    <source>
        <dbReference type="ARBA" id="ARBA00022741"/>
    </source>
</evidence>
<evidence type="ECO:0000313" key="14">
    <source>
        <dbReference type="EMBL" id="KTC74357.1"/>
    </source>
</evidence>
<evidence type="ECO:0000256" key="7">
    <source>
        <dbReference type="ARBA" id="ARBA00022777"/>
    </source>
</evidence>
<dbReference type="EMBL" id="LNXT01000010">
    <property type="protein sequence ID" value="KTC74357.1"/>
    <property type="molecule type" value="Genomic_DNA"/>
</dbReference>
<keyword evidence="5 15" id="KW-0808">Transferase</keyword>
<evidence type="ECO:0000313" key="16">
    <source>
        <dbReference type="Proteomes" id="UP000054735"/>
    </source>
</evidence>
<dbReference type="Proteomes" id="UP000255066">
    <property type="component" value="Unassembled WGS sequence"/>
</dbReference>
<dbReference type="UniPathway" id="UPA00077">
    <property type="reaction ID" value="UER00155"/>
</dbReference>
<organism evidence="15 17">
    <name type="scientific">Legionella birminghamensis</name>
    <dbReference type="NCBI Taxonomy" id="28083"/>
    <lineage>
        <taxon>Bacteria</taxon>
        <taxon>Pseudomonadati</taxon>
        <taxon>Pseudomonadota</taxon>
        <taxon>Gammaproteobacteria</taxon>
        <taxon>Legionellales</taxon>
        <taxon>Legionellaceae</taxon>
        <taxon>Legionella</taxon>
    </lineage>
</organism>
<keyword evidence="8" id="KW-0067">ATP-binding</keyword>
<dbReference type="NCBIfam" id="TIGR01498">
    <property type="entry name" value="folK"/>
    <property type="match status" value="1"/>
</dbReference>
<dbReference type="PANTHER" id="PTHR43071:SF1">
    <property type="entry name" value="2-AMINO-4-HYDROXY-6-HYDROXYMETHYLDIHYDROPTERIDINE PYROPHOSPHOKINASE"/>
    <property type="match status" value="1"/>
</dbReference>
<evidence type="ECO:0000256" key="8">
    <source>
        <dbReference type="ARBA" id="ARBA00022840"/>
    </source>
</evidence>
<gene>
    <name evidence="15" type="primary">folK</name>
    <name evidence="14" type="ORF">Lbir_0822</name>
    <name evidence="15" type="ORF">NCTC12437_01502</name>
</gene>
<keyword evidence="9" id="KW-0289">Folate biosynthesis</keyword>
<dbReference type="RefSeq" id="WP_058522927.1">
    <property type="nucleotide sequence ID" value="NZ_CAAAHV010000012.1"/>
</dbReference>
<dbReference type="GO" id="GO:0005524">
    <property type="term" value="F:ATP binding"/>
    <property type="evidence" value="ECO:0007669"/>
    <property type="project" value="UniProtKB-KW"/>
</dbReference>
<dbReference type="InterPro" id="IPR035907">
    <property type="entry name" value="Hppk_sf"/>
</dbReference>
<feature type="domain" description="7,8-dihydro-6-hydroxymethylpterin-pyrophosphokinase" evidence="13">
    <location>
        <begin position="87"/>
        <end position="98"/>
    </location>
</feature>
<evidence type="ECO:0000256" key="1">
    <source>
        <dbReference type="ARBA" id="ARBA00005051"/>
    </source>
</evidence>
<dbReference type="EC" id="2.7.6.3" evidence="3"/>
<dbReference type="GO" id="GO:0046654">
    <property type="term" value="P:tetrahydrofolate biosynthetic process"/>
    <property type="evidence" value="ECO:0007669"/>
    <property type="project" value="UniProtKB-UniPathway"/>
</dbReference>
<dbReference type="SUPFAM" id="SSF55083">
    <property type="entry name" value="6-hydroxymethyl-7,8-dihydropterin pyrophosphokinase, HPPK"/>
    <property type="match status" value="1"/>
</dbReference>
<dbReference type="GO" id="GO:0003848">
    <property type="term" value="F:2-amino-4-hydroxy-6-hydroxymethyldihydropteridine diphosphokinase activity"/>
    <property type="evidence" value="ECO:0007669"/>
    <property type="project" value="UniProtKB-EC"/>
</dbReference>
<keyword evidence="7 15" id="KW-0418">Kinase</keyword>
<dbReference type="STRING" id="28083.Lbir_0822"/>
<evidence type="ECO:0000256" key="11">
    <source>
        <dbReference type="ARBA" id="ARBA00029766"/>
    </source>
</evidence>
<evidence type="ECO:0000256" key="4">
    <source>
        <dbReference type="ARBA" id="ARBA00016218"/>
    </source>
</evidence>
<dbReference type="CDD" id="cd00483">
    <property type="entry name" value="HPPK"/>
    <property type="match status" value="1"/>
</dbReference>
<evidence type="ECO:0000256" key="12">
    <source>
        <dbReference type="ARBA" id="ARBA00033413"/>
    </source>
</evidence>
<protein>
    <recommendedName>
        <fullName evidence="4">2-amino-4-hydroxy-6-hydroxymethyldihydropteridine pyrophosphokinase</fullName>
        <ecNumber evidence="3">2.7.6.3</ecNumber>
    </recommendedName>
    <alternativeName>
        <fullName evidence="11">6-hydroxymethyl-7,8-dihydropterin pyrophosphokinase</fullName>
    </alternativeName>
    <alternativeName>
        <fullName evidence="12">7,8-dihydro-6-hydroxymethylpterin-pyrophosphokinase</fullName>
    </alternativeName>
</protein>
<dbReference type="PROSITE" id="PS00794">
    <property type="entry name" value="HPPK"/>
    <property type="match status" value="1"/>
</dbReference>
<dbReference type="InterPro" id="IPR000550">
    <property type="entry name" value="Hppk"/>
</dbReference>
<reference evidence="14 16" key="1">
    <citation type="submission" date="2015-11" db="EMBL/GenBank/DDBJ databases">
        <title>Genomic analysis of 38 Legionella species identifies large and diverse effector repertoires.</title>
        <authorList>
            <person name="Burstein D."/>
            <person name="Amaro F."/>
            <person name="Zusman T."/>
            <person name="Lifshitz Z."/>
            <person name="Cohen O."/>
            <person name="Gilbert J.A."/>
            <person name="Pupko T."/>
            <person name="Shuman H.A."/>
            <person name="Segal G."/>
        </authorList>
    </citation>
    <scope>NUCLEOTIDE SEQUENCE [LARGE SCALE GENOMIC DNA]</scope>
    <source>
        <strain evidence="14 16">CDC#1407-AL-14</strain>
    </source>
</reference>
<evidence type="ECO:0000313" key="17">
    <source>
        <dbReference type="Proteomes" id="UP000255066"/>
    </source>
</evidence>
<sequence length="158" mass="18194">MICYLALGSNLKRPERQIRTAIQAVARLPKTRLLKKAGFYKSLAWGRKVQPSFCNTVVQVKTQLSPFVLLQKCQQIEKRFGRIRRIRWGSRTLDIDILIFGSIDSQHPELQIPHPRLLERDFMFLPLLEIAPDLCLPNGSKVSDSIAKYPIRTCFTSK</sequence>
<accession>A0A378I945</accession>
<proteinExistence type="inferred from homology"/>
<dbReference type="GO" id="GO:0046656">
    <property type="term" value="P:folic acid biosynthetic process"/>
    <property type="evidence" value="ECO:0007669"/>
    <property type="project" value="UniProtKB-KW"/>
</dbReference>
<dbReference type="PANTHER" id="PTHR43071">
    <property type="entry name" value="2-AMINO-4-HYDROXY-6-HYDROXYMETHYLDIHYDROPTERIDINE PYROPHOSPHOKINASE"/>
    <property type="match status" value="1"/>
</dbReference>
<dbReference type="GO" id="GO:0016301">
    <property type="term" value="F:kinase activity"/>
    <property type="evidence" value="ECO:0007669"/>
    <property type="project" value="UniProtKB-KW"/>
</dbReference>
<evidence type="ECO:0000256" key="5">
    <source>
        <dbReference type="ARBA" id="ARBA00022679"/>
    </source>
</evidence>
<dbReference type="AlphaFoldDB" id="A0A378I945"/>
<evidence type="ECO:0000259" key="13">
    <source>
        <dbReference type="PROSITE" id="PS00794"/>
    </source>
</evidence>
<keyword evidence="16" id="KW-1185">Reference proteome</keyword>
<comment type="function">
    <text evidence="10">Catalyzes the transfer of pyrophosphate from adenosine triphosphate (ATP) to 6-hydroxymethyl-7,8-dihydropterin, an enzymatic step in folate biosynthesis pathway.</text>
</comment>